<dbReference type="Proteomes" id="UP000249354">
    <property type="component" value="Unassembled WGS sequence"/>
</dbReference>
<sequence>MRAIEATGKVDDRGYLQLDRPLNNAVDQRVRVIVLLAEHDGDINGREWHEAAAKNPSFAFLQDEEDIYTLNDGRPVSHEG</sequence>
<name>A0A2W4VXY9_9CYAN</name>
<protein>
    <submittedName>
        <fullName evidence="1">Uncharacterized protein</fullName>
    </submittedName>
</protein>
<evidence type="ECO:0000313" key="1">
    <source>
        <dbReference type="EMBL" id="PZO14655.1"/>
    </source>
</evidence>
<evidence type="ECO:0000313" key="2">
    <source>
        <dbReference type="Proteomes" id="UP000249354"/>
    </source>
</evidence>
<gene>
    <name evidence="1" type="ORF">DCF25_14665</name>
</gene>
<dbReference type="EMBL" id="QBMC01000105">
    <property type="protein sequence ID" value="PZO14655.1"/>
    <property type="molecule type" value="Genomic_DNA"/>
</dbReference>
<reference evidence="2" key="1">
    <citation type="submission" date="2018-04" db="EMBL/GenBank/DDBJ databases">
        <authorList>
            <person name="Cornet L."/>
        </authorList>
    </citation>
    <scope>NUCLEOTIDE SEQUENCE [LARGE SCALE GENOMIC DNA]</scope>
</reference>
<organism evidence="1 2">
    <name type="scientific">Leptolyngbya foveolarum</name>
    <dbReference type="NCBI Taxonomy" id="47253"/>
    <lineage>
        <taxon>Bacteria</taxon>
        <taxon>Bacillati</taxon>
        <taxon>Cyanobacteriota</taxon>
        <taxon>Cyanophyceae</taxon>
        <taxon>Leptolyngbyales</taxon>
        <taxon>Leptolyngbyaceae</taxon>
        <taxon>Leptolyngbya group</taxon>
        <taxon>Leptolyngbya</taxon>
    </lineage>
</organism>
<proteinExistence type="predicted"/>
<comment type="caution">
    <text evidence="1">The sequence shown here is derived from an EMBL/GenBank/DDBJ whole genome shotgun (WGS) entry which is preliminary data.</text>
</comment>
<accession>A0A2W4VXY9</accession>
<reference evidence="1 2" key="2">
    <citation type="submission" date="2018-06" db="EMBL/GenBank/DDBJ databases">
        <title>Metagenomic assembly of (sub)arctic Cyanobacteria and their associated microbiome from non-axenic cultures.</title>
        <authorList>
            <person name="Baurain D."/>
        </authorList>
    </citation>
    <scope>NUCLEOTIDE SEQUENCE [LARGE SCALE GENOMIC DNA]</scope>
    <source>
        <strain evidence="1">ULC129bin1</strain>
    </source>
</reference>
<dbReference type="AlphaFoldDB" id="A0A2W4VXY9"/>